<dbReference type="SUPFAM" id="SSF109797">
    <property type="entry name" value="Bacteriocin immunity protein-like"/>
    <property type="match status" value="1"/>
</dbReference>
<name>A0A1H0XJ26_9LACT</name>
<dbReference type="OrthoDB" id="1907362at2"/>
<accession>A0A1H0XJ26</accession>
<dbReference type="RefSeq" id="WP_089974367.1">
    <property type="nucleotide sequence ID" value="NZ_CP084918.1"/>
</dbReference>
<organism evidence="2 3">
    <name type="scientific">Carnobacterium viridans</name>
    <dbReference type="NCBI Taxonomy" id="174587"/>
    <lineage>
        <taxon>Bacteria</taxon>
        <taxon>Bacillati</taxon>
        <taxon>Bacillota</taxon>
        <taxon>Bacilli</taxon>
        <taxon>Lactobacillales</taxon>
        <taxon>Carnobacteriaceae</taxon>
        <taxon>Carnobacterium</taxon>
    </lineage>
</organism>
<dbReference type="GO" id="GO:0030153">
    <property type="term" value="P:bacteriocin immunity"/>
    <property type="evidence" value="ECO:0007669"/>
    <property type="project" value="UniProtKB-KW"/>
</dbReference>
<dbReference type="Proteomes" id="UP000199481">
    <property type="component" value="Unassembled WGS sequence"/>
</dbReference>
<evidence type="ECO:0000256" key="1">
    <source>
        <dbReference type="ARBA" id="ARBA00023025"/>
    </source>
</evidence>
<keyword evidence="1" id="KW-0079">Bacteriocin immunity</keyword>
<dbReference type="Pfam" id="PF08951">
    <property type="entry name" value="EntA_Immun"/>
    <property type="match status" value="1"/>
</dbReference>
<keyword evidence="3" id="KW-1185">Reference proteome</keyword>
<reference evidence="3" key="1">
    <citation type="submission" date="2016-10" db="EMBL/GenBank/DDBJ databases">
        <authorList>
            <person name="Varghese N."/>
            <person name="Submissions S."/>
        </authorList>
    </citation>
    <scope>NUCLEOTIDE SEQUENCE [LARGE SCALE GENOMIC DNA]</scope>
    <source>
        <strain evidence="3">MPL-11</strain>
    </source>
</reference>
<sequence>MSKDNNAKELIHELYNYLIKRSNTSTSLLDITDVLLQVYTKIETVDNPEALVNRLVNYIYSVGFKGRINLTPAEERLLTELGVIGQKAGLNGLYKADFSDKSQFYSYFDNNKMPRR</sequence>
<dbReference type="AlphaFoldDB" id="A0A1H0XJ26"/>
<gene>
    <name evidence="2" type="ORF">SAMN04487752_0110</name>
</gene>
<dbReference type="InterPro" id="IPR023130">
    <property type="entry name" value="Ta0600-like_sf"/>
</dbReference>
<dbReference type="EMBL" id="FNJW01000003">
    <property type="protein sequence ID" value="SDQ02596.1"/>
    <property type="molecule type" value="Genomic_DNA"/>
</dbReference>
<proteinExistence type="predicted"/>
<evidence type="ECO:0000313" key="2">
    <source>
        <dbReference type="EMBL" id="SDQ02596.1"/>
    </source>
</evidence>
<protein>
    <submittedName>
        <fullName evidence="2">Enterocin A Immunity</fullName>
    </submittedName>
</protein>
<dbReference type="InterPro" id="IPR015046">
    <property type="entry name" value="LciA_Immunity-like"/>
</dbReference>
<dbReference type="Gene3D" id="1.20.1440.50">
    <property type="entry name" value="Ta0600-like"/>
    <property type="match status" value="1"/>
</dbReference>
<evidence type="ECO:0000313" key="3">
    <source>
        <dbReference type="Proteomes" id="UP000199481"/>
    </source>
</evidence>